<keyword evidence="4" id="KW-0140">cGMP</keyword>
<reference evidence="17 18" key="1">
    <citation type="journal article" date="2021" name="Sci. Rep.">
        <title>The genome of the diatom Chaetoceros tenuissimus carries an ancient integrated fragment of an extant virus.</title>
        <authorList>
            <person name="Hongo Y."/>
            <person name="Kimura K."/>
            <person name="Takaki Y."/>
            <person name="Yoshida Y."/>
            <person name="Baba S."/>
            <person name="Kobayashi G."/>
            <person name="Nagasaki K."/>
            <person name="Hano T."/>
            <person name="Tomaru Y."/>
        </authorList>
    </citation>
    <scope>NUCLEOTIDE SEQUENCE [LARGE SCALE GENOMIC DNA]</scope>
    <source>
        <strain evidence="17 18">NIES-3715</strain>
    </source>
</reference>
<organism evidence="17 18">
    <name type="scientific">Chaetoceros tenuissimus</name>
    <dbReference type="NCBI Taxonomy" id="426638"/>
    <lineage>
        <taxon>Eukaryota</taxon>
        <taxon>Sar</taxon>
        <taxon>Stramenopiles</taxon>
        <taxon>Ochrophyta</taxon>
        <taxon>Bacillariophyta</taxon>
        <taxon>Coscinodiscophyceae</taxon>
        <taxon>Chaetocerotophycidae</taxon>
        <taxon>Chaetocerotales</taxon>
        <taxon>Chaetocerotaceae</taxon>
        <taxon>Chaetoceros</taxon>
    </lineage>
</organism>
<evidence type="ECO:0000256" key="11">
    <source>
        <dbReference type="ARBA" id="ARBA00047462"/>
    </source>
</evidence>
<feature type="domain" description="Cyclic nucleotide-binding" evidence="15">
    <location>
        <begin position="233"/>
        <end position="351"/>
    </location>
</feature>
<dbReference type="SMART" id="SM00220">
    <property type="entry name" value="S_TKc"/>
    <property type="match status" value="1"/>
</dbReference>
<dbReference type="SUPFAM" id="SSF56112">
    <property type="entry name" value="Protein kinase-like (PK-like)"/>
    <property type="match status" value="1"/>
</dbReference>
<evidence type="ECO:0000256" key="4">
    <source>
        <dbReference type="ARBA" id="ARBA00022535"/>
    </source>
</evidence>
<feature type="binding site" evidence="13">
    <location>
        <position position="427"/>
    </location>
    <ligand>
        <name>ATP</name>
        <dbReference type="ChEBI" id="CHEBI:30616"/>
    </ligand>
</feature>
<dbReference type="PROSITE" id="PS00888">
    <property type="entry name" value="CNMP_BINDING_1"/>
    <property type="match status" value="2"/>
</dbReference>
<comment type="similarity">
    <text evidence="1">Belongs to the protein kinase superfamily. AGC Ser/Thr protein kinase family. cGMP subfamily.</text>
</comment>
<proteinExistence type="inferred from homology"/>
<dbReference type="GO" id="GO:0030553">
    <property type="term" value="F:cGMP binding"/>
    <property type="evidence" value="ECO:0007669"/>
    <property type="project" value="UniProtKB-KW"/>
</dbReference>
<feature type="active site" description="Proton acceptor" evidence="12">
    <location>
        <position position="521"/>
    </location>
</feature>
<dbReference type="AlphaFoldDB" id="A0AAD3D8P3"/>
<feature type="domain" description="Cyclic nucleotide-binding" evidence="15">
    <location>
        <begin position="103"/>
        <end position="225"/>
    </location>
</feature>
<dbReference type="InterPro" id="IPR002374">
    <property type="entry name" value="cGMP_dep_kinase"/>
</dbReference>
<accession>A0AAD3D8P3</accession>
<dbReference type="PROSITE" id="PS00108">
    <property type="entry name" value="PROTEIN_KINASE_ST"/>
    <property type="match status" value="1"/>
</dbReference>
<evidence type="ECO:0000256" key="12">
    <source>
        <dbReference type="PIRSR" id="PIRSR000559-1"/>
    </source>
</evidence>
<dbReference type="InterPro" id="IPR014710">
    <property type="entry name" value="RmlC-like_jellyroll"/>
</dbReference>
<keyword evidence="6 13" id="KW-0547">Nucleotide-binding</keyword>
<evidence type="ECO:0000256" key="5">
    <source>
        <dbReference type="ARBA" id="ARBA00022679"/>
    </source>
</evidence>
<evidence type="ECO:0000259" key="15">
    <source>
        <dbReference type="PROSITE" id="PS50042"/>
    </source>
</evidence>
<evidence type="ECO:0000256" key="10">
    <source>
        <dbReference type="ARBA" id="ARBA00047298"/>
    </source>
</evidence>
<evidence type="ECO:0000313" key="18">
    <source>
        <dbReference type="Proteomes" id="UP001054902"/>
    </source>
</evidence>
<evidence type="ECO:0000256" key="13">
    <source>
        <dbReference type="PIRSR" id="PIRSR000559-2"/>
    </source>
</evidence>
<dbReference type="PRINTS" id="PR00103">
    <property type="entry name" value="CAMPKINASE"/>
</dbReference>
<dbReference type="InterPro" id="IPR011009">
    <property type="entry name" value="Kinase-like_dom_sf"/>
</dbReference>
<dbReference type="PANTHER" id="PTHR24353">
    <property type="entry name" value="CYCLIC NUCLEOTIDE-DEPENDENT PROTEIN KINASE"/>
    <property type="match status" value="1"/>
</dbReference>
<dbReference type="CDD" id="cd00038">
    <property type="entry name" value="CAP_ED"/>
    <property type="match status" value="2"/>
</dbReference>
<dbReference type="SMART" id="SM00100">
    <property type="entry name" value="cNMP"/>
    <property type="match status" value="2"/>
</dbReference>
<keyword evidence="5" id="KW-0808">Transferase</keyword>
<dbReference type="GO" id="GO:0004692">
    <property type="term" value="F:cGMP-dependent protein kinase activity"/>
    <property type="evidence" value="ECO:0007669"/>
    <property type="project" value="UniProtKB-EC"/>
</dbReference>
<gene>
    <name evidence="17" type="ORF">CTEN210_16443</name>
</gene>
<feature type="domain" description="AGC-kinase C-terminal" evidence="16">
    <location>
        <begin position="654"/>
        <end position="703"/>
    </location>
</feature>
<evidence type="ECO:0000256" key="2">
    <source>
        <dbReference type="ARBA" id="ARBA00012428"/>
    </source>
</evidence>
<evidence type="ECO:0000313" key="17">
    <source>
        <dbReference type="EMBL" id="GFH59967.1"/>
    </source>
</evidence>
<protein>
    <recommendedName>
        <fullName evidence="2">cGMP-dependent protein kinase</fullName>
        <ecNumber evidence="2">2.7.11.12</ecNumber>
    </recommendedName>
</protein>
<sequence length="703" mass="78943">MGAASSTESHNATVQQFRQTVLEGKPLDASDIKDLEEAKNEIKKLRELASSALNENTKPKTDEKVKRAAVMDKVSVKDYVTKVIPKAENVKKMIYNAIKGNTLFKACCEEELLNIIDAFESADFKKGDVVIKQGDEGEHFYVVEEGTLDITVQMDNESSEMHVGVPYMPGAAFGELALMYGSPRAATIRAKEDCKLWCIDRKAFRGITGQHKLKQAEKQVEFLSRVKIGDKVLGDVLKSSDIHAMSLALQKDIFRKGHVIVREGERGDIFYLIESGSVDVLKKDHGDRPLTTLTTGQFFGERALLTEDVRNATCLATSEVQCLYLMREDFNLMLGDLQDLLDGKVRNEDESEVKSKDSQEAKDGVEDKIELKDLNILGTLGIGAFGQVKLVQMKSQTEVAKDGEADEGKEKLEESTSKTPQKTYALKMLSKSSIVDNGLQDHVLTERKIMEEVSHPFILEYFGAMQDDKHIYFLLEVLLGGELFKFLRAETQFPESWSRHYSASVLLAFRHLHSKKIAYRDLKPENLVLDKNGFLKLVDFGLAKKIESGKTWTLCGTPDYLAPEVILNEGHDIGVDYWALGVLIYEMTSGAPPFYSDDPMEVYEKILSGHLSIPSHFSRGLGDLIKRLLRTYQSKRLGRTKGGVSSVMKHKWYVGFDWKALLEKSLAPPILPSLRGDLDTSNFDVYDDGEHFEARVVDWNPEL</sequence>
<dbReference type="Pfam" id="PF00069">
    <property type="entry name" value="Pkinase"/>
    <property type="match status" value="1"/>
</dbReference>
<dbReference type="PROSITE" id="PS51285">
    <property type="entry name" value="AGC_KINASE_CTER"/>
    <property type="match status" value="1"/>
</dbReference>
<evidence type="ECO:0000256" key="7">
    <source>
        <dbReference type="ARBA" id="ARBA00022777"/>
    </source>
</evidence>
<name>A0AAD3D8P3_9STRA</name>
<keyword evidence="18" id="KW-1185">Reference proteome</keyword>
<dbReference type="PROSITE" id="PS50042">
    <property type="entry name" value="CNMP_BINDING_3"/>
    <property type="match status" value="2"/>
</dbReference>
<dbReference type="PROSITE" id="PS50011">
    <property type="entry name" value="PROTEIN_KINASE_DOM"/>
    <property type="match status" value="1"/>
</dbReference>
<dbReference type="EMBL" id="BLLK01000069">
    <property type="protein sequence ID" value="GFH59967.1"/>
    <property type="molecule type" value="Genomic_DNA"/>
</dbReference>
<dbReference type="InterPro" id="IPR000719">
    <property type="entry name" value="Prot_kinase_dom"/>
</dbReference>
<evidence type="ECO:0000259" key="16">
    <source>
        <dbReference type="PROSITE" id="PS51285"/>
    </source>
</evidence>
<dbReference type="InterPro" id="IPR018490">
    <property type="entry name" value="cNMP-bd_dom_sf"/>
</dbReference>
<dbReference type="Gene3D" id="3.30.200.20">
    <property type="entry name" value="Phosphorylase Kinase, domain 1"/>
    <property type="match status" value="1"/>
</dbReference>
<dbReference type="EC" id="2.7.11.12" evidence="2"/>
<keyword evidence="8 13" id="KW-0067">ATP-binding</keyword>
<evidence type="ECO:0000256" key="9">
    <source>
        <dbReference type="ARBA" id="ARBA00022992"/>
    </source>
</evidence>
<evidence type="ECO:0000259" key="14">
    <source>
        <dbReference type="PROSITE" id="PS50011"/>
    </source>
</evidence>
<keyword evidence="9" id="KW-0142">cGMP-binding</keyword>
<dbReference type="InterPro" id="IPR000961">
    <property type="entry name" value="AGC-kinase_C"/>
</dbReference>
<evidence type="ECO:0000256" key="1">
    <source>
        <dbReference type="ARBA" id="ARBA00006352"/>
    </source>
</evidence>
<keyword evidence="7" id="KW-0418">Kinase</keyword>
<dbReference type="PANTHER" id="PTHR24353:SF147">
    <property type="entry name" value="CGMP-DEPENDENT SERINE_THREONIN PROTEIN KINASE-RELATED"/>
    <property type="match status" value="1"/>
</dbReference>
<feature type="domain" description="Protein kinase" evidence="14">
    <location>
        <begin position="374"/>
        <end position="653"/>
    </location>
</feature>
<dbReference type="FunFam" id="1.10.510.10:FF:000005">
    <property type="entry name" value="cAMP-dependent protein kinase catalytic subunit alpha"/>
    <property type="match status" value="1"/>
</dbReference>
<dbReference type="Proteomes" id="UP001054902">
    <property type="component" value="Unassembled WGS sequence"/>
</dbReference>
<evidence type="ECO:0000256" key="3">
    <source>
        <dbReference type="ARBA" id="ARBA00022527"/>
    </source>
</evidence>
<dbReference type="InterPro" id="IPR000595">
    <property type="entry name" value="cNMP-bd_dom"/>
</dbReference>
<dbReference type="SUPFAM" id="SSF51206">
    <property type="entry name" value="cAMP-binding domain-like"/>
    <property type="match status" value="2"/>
</dbReference>
<comment type="catalytic activity">
    <reaction evidence="10">
        <text>L-threonyl-[protein] + ATP = O-phospho-L-threonyl-[protein] + ADP + H(+)</text>
        <dbReference type="Rhea" id="RHEA:46608"/>
        <dbReference type="Rhea" id="RHEA-COMP:11060"/>
        <dbReference type="Rhea" id="RHEA-COMP:11605"/>
        <dbReference type="ChEBI" id="CHEBI:15378"/>
        <dbReference type="ChEBI" id="CHEBI:30013"/>
        <dbReference type="ChEBI" id="CHEBI:30616"/>
        <dbReference type="ChEBI" id="CHEBI:61977"/>
        <dbReference type="ChEBI" id="CHEBI:456216"/>
        <dbReference type="EC" id="2.7.11.12"/>
    </reaction>
</comment>
<comment type="catalytic activity">
    <reaction evidence="11">
        <text>L-seryl-[protein] + ATP = O-phospho-L-seryl-[protein] + ADP + H(+)</text>
        <dbReference type="Rhea" id="RHEA:17989"/>
        <dbReference type="Rhea" id="RHEA-COMP:9863"/>
        <dbReference type="Rhea" id="RHEA-COMP:11604"/>
        <dbReference type="ChEBI" id="CHEBI:15378"/>
        <dbReference type="ChEBI" id="CHEBI:29999"/>
        <dbReference type="ChEBI" id="CHEBI:30616"/>
        <dbReference type="ChEBI" id="CHEBI:83421"/>
        <dbReference type="ChEBI" id="CHEBI:456216"/>
        <dbReference type="EC" id="2.7.11.12"/>
    </reaction>
</comment>
<dbReference type="Gene3D" id="1.10.510.10">
    <property type="entry name" value="Transferase(Phosphotransferase) domain 1"/>
    <property type="match status" value="1"/>
</dbReference>
<dbReference type="PROSITE" id="PS00889">
    <property type="entry name" value="CNMP_BINDING_2"/>
    <property type="match status" value="1"/>
</dbReference>
<evidence type="ECO:0000256" key="8">
    <source>
        <dbReference type="ARBA" id="ARBA00022840"/>
    </source>
</evidence>
<dbReference type="Pfam" id="PF00027">
    <property type="entry name" value="cNMP_binding"/>
    <property type="match status" value="2"/>
</dbReference>
<comment type="caution">
    <text evidence="17">The sequence shown here is derived from an EMBL/GenBank/DDBJ whole genome shotgun (WGS) entry which is preliminary data.</text>
</comment>
<keyword evidence="3" id="KW-0723">Serine/threonine-protein kinase</keyword>
<feature type="binding site" evidence="13">
    <location>
        <begin position="380"/>
        <end position="388"/>
    </location>
    <ligand>
        <name>ATP</name>
        <dbReference type="ChEBI" id="CHEBI:30616"/>
    </ligand>
</feature>
<dbReference type="PIRSF" id="PIRSF000559">
    <property type="entry name" value="cGMP-dep_kinase"/>
    <property type="match status" value="1"/>
</dbReference>
<evidence type="ECO:0000256" key="6">
    <source>
        <dbReference type="ARBA" id="ARBA00022741"/>
    </source>
</evidence>
<dbReference type="Gene3D" id="2.60.120.10">
    <property type="entry name" value="Jelly Rolls"/>
    <property type="match status" value="2"/>
</dbReference>
<dbReference type="InterPro" id="IPR018488">
    <property type="entry name" value="cNMP-bd_CS"/>
</dbReference>
<dbReference type="InterPro" id="IPR008271">
    <property type="entry name" value="Ser/Thr_kinase_AS"/>
</dbReference>
<dbReference type="GO" id="GO:0005524">
    <property type="term" value="F:ATP binding"/>
    <property type="evidence" value="ECO:0007669"/>
    <property type="project" value="UniProtKB-KW"/>
</dbReference>